<protein>
    <submittedName>
        <fullName evidence="7">M20 family metallopeptidase</fullName>
    </submittedName>
</protein>
<gene>
    <name evidence="7" type="ORF">F8A88_01890</name>
</gene>
<dbReference type="PROSITE" id="PS00758">
    <property type="entry name" value="ARGE_DAPE_CPG2_1"/>
    <property type="match status" value="1"/>
</dbReference>
<dbReference type="InterPro" id="IPR036264">
    <property type="entry name" value="Bact_exopeptidase_dim_dom"/>
</dbReference>
<evidence type="ECO:0000256" key="4">
    <source>
        <dbReference type="ARBA" id="ARBA00022833"/>
    </source>
</evidence>
<reference evidence="7 8" key="1">
    <citation type="journal article" date="2017" name="Int. J. Syst. Evol. Microbiol.">
        <title>Desulfovibrio senegalensis sp. nov., a mesophilic sulfate reducer isolated from marine sediment.</title>
        <authorList>
            <person name="Thioye A."/>
            <person name="Gam Z.B.A."/>
            <person name="Mbengue M."/>
            <person name="Cayol J.L."/>
            <person name="Joseph-Bartoli M."/>
            <person name="Toure-Kane C."/>
            <person name="Labat M."/>
        </authorList>
    </citation>
    <scope>NUCLEOTIDE SEQUENCE [LARGE SCALE GENOMIC DNA]</scope>
    <source>
        <strain evidence="7 8">DSM 101509</strain>
    </source>
</reference>
<dbReference type="OrthoDB" id="9809784at2"/>
<dbReference type="RefSeq" id="WP_151149302.1">
    <property type="nucleotide sequence ID" value="NZ_WAIE01000001.1"/>
</dbReference>
<evidence type="ECO:0000313" key="8">
    <source>
        <dbReference type="Proteomes" id="UP000438699"/>
    </source>
</evidence>
<dbReference type="SUPFAM" id="SSF55031">
    <property type="entry name" value="Bacterial exopeptidase dimerisation domain"/>
    <property type="match status" value="1"/>
</dbReference>
<dbReference type="SUPFAM" id="SSF53187">
    <property type="entry name" value="Zn-dependent exopeptidases"/>
    <property type="match status" value="1"/>
</dbReference>
<dbReference type="InterPro" id="IPR011650">
    <property type="entry name" value="Peptidase_M20_dimer"/>
</dbReference>
<dbReference type="Gene3D" id="3.30.70.360">
    <property type="match status" value="1"/>
</dbReference>
<dbReference type="PANTHER" id="PTHR43808">
    <property type="entry name" value="ACETYLORNITHINE DEACETYLASE"/>
    <property type="match status" value="1"/>
</dbReference>
<dbReference type="GO" id="GO:0006526">
    <property type="term" value="P:L-arginine biosynthetic process"/>
    <property type="evidence" value="ECO:0007669"/>
    <property type="project" value="TreeGrafter"/>
</dbReference>
<dbReference type="InterPro" id="IPR001261">
    <property type="entry name" value="ArgE/DapE_CS"/>
</dbReference>
<dbReference type="InterPro" id="IPR050072">
    <property type="entry name" value="Peptidase_M20A"/>
</dbReference>
<keyword evidence="3" id="KW-0378">Hydrolase</keyword>
<evidence type="ECO:0000256" key="2">
    <source>
        <dbReference type="ARBA" id="ARBA00022723"/>
    </source>
</evidence>
<keyword evidence="4" id="KW-0862">Zinc</keyword>
<evidence type="ECO:0000256" key="3">
    <source>
        <dbReference type="ARBA" id="ARBA00022801"/>
    </source>
</evidence>
<comment type="caution">
    <text evidence="7">The sequence shown here is derived from an EMBL/GenBank/DDBJ whole genome shotgun (WGS) entry which is preliminary data.</text>
</comment>
<evidence type="ECO:0000259" key="6">
    <source>
        <dbReference type="Pfam" id="PF07687"/>
    </source>
</evidence>
<dbReference type="Gene3D" id="3.40.630.10">
    <property type="entry name" value="Zn peptidases"/>
    <property type="match status" value="1"/>
</dbReference>
<comment type="cofactor">
    <cofactor evidence="1">
        <name>Zn(2+)</name>
        <dbReference type="ChEBI" id="CHEBI:29105"/>
    </cofactor>
</comment>
<dbReference type="Proteomes" id="UP000438699">
    <property type="component" value="Unassembled WGS sequence"/>
</dbReference>
<dbReference type="InterPro" id="IPR002933">
    <property type="entry name" value="Peptidase_M20"/>
</dbReference>
<organism evidence="7 8">
    <name type="scientific">Pseudodesulfovibrio senegalensis</name>
    <dbReference type="NCBI Taxonomy" id="1721087"/>
    <lineage>
        <taxon>Bacteria</taxon>
        <taxon>Pseudomonadati</taxon>
        <taxon>Thermodesulfobacteriota</taxon>
        <taxon>Desulfovibrionia</taxon>
        <taxon>Desulfovibrionales</taxon>
        <taxon>Desulfovibrionaceae</taxon>
    </lineage>
</organism>
<dbReference type="Pfam" id="PF07687">
    <property type="entry name" value="M20_dimer"/>
    <property type="match status" value="1"/>
</dbReference>
<evidence type="ECO:0000256" key="5">
    <source>
        <dbReference type="ARBA" id="ARBA00023285"/>
    </source>
</evidence>
<keyword evidence="5" id="KW-0170">Cobalt</keyword>
<proteinExistence type="predicted"/>
<keyword evidence="2" id="KW-0479">Metal-binding</keyword>
<evidence type="ECO:0000313" key="7">
    <source>
        <dbReference type="EMBL" id="KAB1443038.1"/>
    </source>
</evidence>
<dbReference type="EMBL" id="WAIE01000001">
    <property type="protein sequence ID" value="KAB1443038.1"/>
    <property type="molecule type" value="Genomic_DNA"/>
</dbReference>
<evidence type="ECO:0000256" key="1">
    <source>
        <dbReference type="ARBA" id="ARBA00001947"/>
    </source>
</evidence>
<dbReference type="Pfam" id="PF01546">
    <property type="entry name" value="Peptidase_M20"/>
    <property type="match status" value="1"/>
</dbReference>
<dbReference type="PANTHER" id="PTHR43808:SF31">
    <property type="entry name" value="N-ACETYL-L-CITRULLINE DEACETYLASE"/>
    <property type="match status" value="1"/>
</dbReference>
<dbReference type="GO" id="GO:0046872">
    <property type="term" value="F:metal ion binding"/>
    <property type="evidence" value="ECO:0007669"/>
    <property type="project" value="UniProtKB-KW"/>
</dbReference>
<dbReference type="AlphaFoldDB" id="A0A6N6N5I8"/>
<feature type="domain" description="Peptidase M20 dimerisation" evidence="6">
    <location>
        <begin position="173"/>
        <end position="271"/>
    </location>
</feature>
<sequence length="362" mass="39661">MNTLDEIISLTSELIRFKSMHSNPEAIRACADFIVQWCADNDIRATQIERKGVPSILIMPDENNRARLGLMAHIDVVDAADDMFEPRIENDRLYGRGAGDDKYAAALSLILFRDRLMALRAKGMDQNDMVFGVIITGDEEIGGANGAGYAMTKVQCDYVIALDGGTPERMVLKEKGIINMAVTAHGKAAHGARPWLGQNAIDALIEDYQAIKALFTEDTEDHWHRTVNFGIVRAGESVNQVPETATGHFNIRYTENDDPQAIISAIEAAVSGDVSVERIDPVFASPESEYTERLLRISGAEAVQEHGASDARYLQDNGMAGVVWGAEVFGSIHTSEECVSIPSVGNLHDAIRTLLLEMENEI</sequence>
<name>A0A6N6N5I8_9BACT</name>
<keyword evidence="8" id="KW-1185">Reference proteome</keyword>
<dbReference type="GO" id="GO:0008777">
    <property type="term" value="F:acetylornithine deacetylase activity"/>
    <property type="evidence" value="ECO:0007669"/>
    <property type="project" value="TreeGrafter"/>
</dbReference>
<accession>A0A6N6N5I8</accession>